<comment type="similarity">
    <text evidence="2 6">Belongs to the multi antimicrobial extrusion (MATE) (TC 2.A.66.1) family.</text>
</comment>
<evidence type="ECO:0000313" key="7">
    <source>
        <dbReference type="EMBL" id="KAI5081846.1"/>
    </source>
</evidence>
<evidence type="ECO:0000256" key="2">
    <source>
        <dbReference type="ARBA" id="ARBA00010199"/>
    </source>
</evidence>
<evidence type="ECO:0000256" key="3">
    <source>
        <dbReference type="ARBA" id="ARBA00022692"/>
    </source>
</evidence>
<dbReference type="GO" id="GO:0015297">
    <property type="term" value="F:antiporter activity"/>
    <property type="evidence" value="ECO:0007669"/>
    <property type="project" value="InterPro"/>
</dbReference>
<feature type="transmembrane region" description="Helical" evidence="6">
    <location>
        <begin position="173"/>
        <end position="195"/>
    </location>
</feature>
<comment type="caution">
    <text evidence="7">The sequence shown here is derived from an EMBL/GenBank/DDBJ whole genome shotgun (WGS) entry which is preliminary data.</text>
</comment>
<keyword evidence="5 6" id="KW-0472">Membrane</keyword>
<dbReference type="InterPro" id="IPR002528">
    <property type="entry name" value="MATE_fam"/>
</dbReference>
<keyword evidence="4 6" id="KW-1133">Transmembrane helix</keyword>
<feature type="transmembrane region" description="Helical" evidence="6">
    <location>
        <begin position="447"/>
        <end position="467"/>
    </location>
</feature>
<feature type="transmembrane region" description="Helical" evidence="6">
    <location>
        <begin position="419"/>
        <end position="441"/>
    </location>
</feature>
<dbReference type="PANTHER" id="PTHR42893:SF46">
    <property type="entry name" value="PROTEIN DETOXIFICATION 44, CHLOROPLASTIC"/>
    <property type="match status" value="1"/>
</dbReference>
<feature type="transmembrane region" description="Helical" evidence="6">
    <location>
        <begin position="244"/>
        <end position="263"/>
    </location>
</feature>
<organism evidence="7 8">
    <name type="scientific">Adiantum capillus-veneris</name>
    <name type="common">Maidenhair fern</name>
    <dbReference type="NCBI Taxonomy" id="13818"/>
    <lineage>
        <taxon>Eukaryota</taxon>
        <taxon>Viridiplantae</taxon>
        <taxon>Streptophyta</taxon>
        <taxon>Embryophyta</taxon>
        <taxon>Tracheophyta</taxon>
        <taxon>Polypodiopsida</taxon>
        <taxon>Polypodiidae</taxon>
        <taxon>Polypodiales</taxon>
        <taxon>Pteridineae</taxon>
        <taxon>Pteridaceae</taxon>
        <taxon>Vittarioideae</taxon>
        <taxon>Adiantum</taxon>
    </lineage>
</organism>
<gene>
    <name evidence="7" type="ORF">GOP47_0001589</name>
</gene>
<dbReference type="EMBL" id="JABFUD020000003">
    <property type="protein sequence ID" value="KAI5081846.1"/>
    <property type="molecule type" value="Genomic_DNA"/>
</dbReference>
<evidence type="ECO:0000313" key="8">
    <source>
        <dbReference type="Proteomes" id="UP000886520"/>
    </source>
</evidence>
<evidence type="ECO:0000256" key="5">
    <source>
        <dbReference type="ARBA" id="ARBA00023136"/>
    </source>
</evidence>
<feature type="transmembrane region" description="Helical" evidence="6">
    <location>
        <begin position="215"/>
        <end position="237"/>
    </location>
</feature>
<dbReference type="NCBIfam" id="TIGR00797">
    <property type="entry name" value="matE"/>
    <property type="match status" value="1"/>
</dbReference>
<evidence type="ECO:0000256" key="1">
    <source>
        <dbReference type="ARBA" id="ARBA00004141"/>
    </source>
</evidence>
<dbReference type="InterPro" id="IPR044644">
    <property type="entry name" value="DinF-like"/>
</dbReference>
<comment type="subcellular location">
    <subcellularLocation>
        <location evidence="1">Membrane</location>
        <topology evidence="1">Multi-pass membrane protein</topology>
    </subcellularLocation>
</comment>
<evidence type="ECO:0000256" key="4">
    <source>
        <dbReference type="ARBA" id="ARBA00022989"/>
    </source>
</evidence>
<sequence>MEIKMIESGSMRPTFGFSYAKSLIFLEGASKVFKNDELGQDIAIIAFPALVALAADPLASLVDTFFIGQLGSVELAAVGVSIAVFNLVSKLLNFPVLNLTTSLVAEEDSTESGHVSEIQLETGLSGSCDVEEKNAFIASEGSHCPMDKNHNSKAIEESTGTQRKTLPAISTGLIVGSILGIFELAFLTLGCGRILDLMGISKDSNMRRPAEQYLWLRSLGSPAVVLSLVVQGVFRGFKDTQTPLFATAFGNIVNMILVPILMFTFGYGVSGSAVATVISQYLISLILLMKLCKKVVLFPPKLGGLQFALFLKNGGLLLARSAAVMLSLTLATSLAARQGAIAMAAHQICMQVWLATSLLSDAIALAGQAIIASALAKGDFELAKGAAFRTLQYVAATQPLNSVAFVFDGLHFGASDFTYAAYSMIVVAVFASGLMLVAASMWGFTGIWLGLTVLMTFRMLTGFLRVGTASGPWKFLRSL</sequence>
<protein>
    <recommendedName>
        <fullName evidence="6">Protein DETOXIFICATION</fullName>
    </recommendedName>
    <alternativeName>
        <fullName evidence="6">Multidrug and toxic compound extrusion protein</fullName>
    </alternativeName>
</protein>
<comment type="caution">
    <text evidence="6">Lacks conserved residue(s) required for the propagation of feature annotation.</text>
</comment>
<dbReference type="Pfam" id="PF01554">
    <property type="entry name" value="MatE"/>
    <property type="match status" value="1"/>
</dbReference>
<dbReference type="GO" id="GO:0016020">
    <property type="term" value="C:membrane"/>
    <property type="evidence" value="ECO:0007669"/>
    <property type="project" value="UniProtKB-SubCell"/>
</dbReference>
<feature type="transmembrane region" description="Helical" evidence="6">
    <location>
        <begin position="317"/>
        <end position="336"/>
    </location>
</feature>
<name>A0A9D4V9U1_ADICA</name>
<dbReference type="Proteomes" id="UP000886520">
    <property type="component" value="Chromosome 2"/>
</dbReference>
<keyword evidence="3 6" id="KW-0812">Transmembrane</keyword>
<feature type="transmembrane region" description="Helical" evidence="6">
    <location>
        <begin position="269"/>
        <end position="288"/>
    </location>
</feature>
<feature type="transmembrane region" description="Helical" evidence="6">
    <location>
        <begin position="348"/>
        <end position="371"/>
    </location>
</feature>
<dbReference type="GO" id="GO:0042910">
    <property type="term" value="F:xenobiotic transmembrane transporter activity"/>
    <property type="evidence" value="ECO:0007669"/>
    <property type="project" value="InterPro"/>
</dbReference>
<proteinExistence type="inferred from homology"/>
<reference evidence="7" key="1">
    <citation type="submission" date="2021-01" db="EMBL/GenBank/DDBJ databases">
        <title>Adiantum capillus-veneris genome.</title>
        <authorList>
            <person name="Fang Y."/>
            <person name="Liao Q."/>
        </authorList>
    </citation>
    <scope>NUCLEOTIDE SEQUENCE</scope>
    <source>
        <strain evidence="7">H3</strain>
        <tissue evidence="7">Leaf</tissue>
    </source>
</reference>
<accession>A0A9D4V9U1</accession>
<dbReference type="CDD" id="cd13136">
    <property type="entry name" value="MATE_DinF_like"/>
    <property type="match status" value="1"/>
</dbReference>
<dbReference type="OrthoDB" id="2126698at2759"/>
<evidence type="ECO:0000256" key="6">
    <source>
        <dbReference type="RuleBase" id="RU004914"/>
    </source>
</evidence>
<dbReference type="PANTHER" id="PTHR42893">
    <property type="entry name" value="PROTEIN DETOXIFICATION 44, CHLOROPLASTIC-RELATED"/>
    <property type="match status" value="1"/>
</dbReference>
<keyword evidence="8" id="KW-1185">Reference proteome</keyword>
<dbReference type="AlphaFoldDB" id="A0A9D4V9U1"/>